<evidence type="ECO:0000313" key="6">
    <source>
        <dbReference type="Proteomes" id="UP000480122"/>
    </source>
</evidence>
<dbReference type="FunFam" id="1.10.10.10:FF:000153">
    <property type="entry name" value="LuxR family transcriptional regulator"/>
    <property type="match status" value="1"/>
</dbReference>
<dbReference type="PANTHER" id="PTHR44688:SF16">
    <property type="entry name" value="DNA-BINDING TRANSCRIPTIONAL ACTIVATOR DEVR_DOSR"/>
    <property type="match status" value="1"/>
</dbReference>
<dbReference type="EMBL" id="WODA01000023">
    <property type="protein sequence ID" value="MUN07816.1"/>
    <property type="molecule type" value="Genomic_DNA"/>
</dbReference>
<protein>
    <recommendedName>
        <fullName evidence="4">HTH luxR-type domain-containing protein</fullName>
    </recommendedName>
</protein>
<evidence type="ECO:0000259" key="4">
    <source>
        <dbReference type="PROSITE" id="PS50043"/>
    </source>
</evidence>
<evidence type="ECO:0000256" key="3">
    <source>
        <dbReference type="ARBA" id="ARBA00023163"/>
    </source>
</evidence>
<dbReference type="Gene3D" id="1.10.10.10">
    <property type="entry name" value="Winged helix-like DNA-binding domain superfamily/Winged helix DNA-binding domain"/>
    <property type="match status" value="1"/>
</dbReference>
<dbReference type="RefSeq" id="WP_155842678.1">
    <property type="nucleotide sequence ID" value="NZ_BAAAIA010000001.1"/>
</dbReference>
<organism evidence="5 6">
    <name type="scientific">Agromyces luteolus</name>
    <dbReference type="NCBI Taxonomy" id="88373"/>
    <lineage>
        <taxon>Bacteria</taxon>
        <taxon>Bacillati</taxon>
        <taxon>Actinomycetota</taxon>
        <taxon>Actinomycetes</taxon>
        <taxon>Micrococcales</taxon>
        <taxon>Microbacteriaceae</taxon>
        <taxon>Agromyces</taxon>
    </lineage>
</organism>
<evidence type="ECO:0000256" key="2">
    <source>
        <dbReference type="ARBA" id="ARBA00023125"/>
    </source>
</evidence>
<reference evidence="5 6" key="1">
    <citation type="submission" date="2019-11" db="EMBL/GenBank/DDBJ databases">
        <title>Agromyces kandeliae sp. nov., isolated from mangrove soil.</title>
        <authorList>
            <person name="Wang R."/>
        </authorList>
    </citation>
    <scope>NUCLEOTIDE SEQUENCE [LARGE SCALE GENOMIC DNA]</scope>
    <source>
        <strain evidence="5 6">JCM 11431</strain>
    </source>
</reference>
<dbReference type="PROSITE" id="PS00622">
    <property type="entry name" value="HTH_LUXR_1"/>
    <property type="match status" value="1"/>
</dbReference>
<dbReference type="GO" id="GO:0006355">
    <property type="term" value="P:regulation of DNA-templated transcription"/>
    <property type="evidence" value="ECO:0007669"/>
    <property type="project" value="InterPro"/>
</dbReference>
<dbReference type="PANTHER" id="PTHR44688">
    <property type="entry name" value="DNA-BINDING TRANSCRIPTIONAL ACTIVATOR DEVR_DOSR"/>
    <property type="match status" value="1"/>
</dbReference>
<keyword evidence="6" id="KW-1185">Reference proteome</keyword>
<dbReference type="Proteomes" id="UP000480122">
    <property type="component" value="Unassembled WGS sequence"/>
</dbReference>
<evidence type="ECO:0000256" key="1">
    <source>
        <dbReference type="ARBA" id="ARBA00023015"/>
    </source>
</evidence>
<dbReference type="PROSITE" id="PS50043">
    <property type="entry name" value="HTH_LUXR_2"/>
    <property type="match status" value="1"/>
</dbReference>
<keyword evidence="3" id="KW-0804">Transcription</keyword>
<comment type="caution">
    <text evidence="5">The sequence shown here is derived from an EMBL/GenBank/DDBJ whole genome shotgun (WGS) entry which is preliminary data.</text>
</comment>
<evidence type="ECO:0000313" key="5">
    <source>
        <dbReference type="EMBL" id="MUN07816.1"/>
    </source>
</evidence>
<feature type="domain" description="HTH luxR-type" evidence="4">
    <location>
        <begin position="69"/>
        <end position="134"/>
    </location>
</feature>
<proteinExistence type="predicted"/>
<dbReference type="SMART" id="SM00421">
    <property type="entry name" value="HTH_LUXR"/>
    <property type="match status" value="1"/>
</dbReference>
<dbReference type="InterPro" id="IPR036388">
    <property type="entry name" value="WH-like_DNA-bd_sf"/>
</dbReference>
<keyword evidence="1" id="KW-0805">Transcription regulation</keyword>
<dbReference type="Pfam" id="PF00196">
    <property type="entry name" value="GerE"/>
    <property type="match status" value="1"/>
</dbReference>
<accession>A0A7C9LTR9</accession>
<dbReference type="GO" id="GO:0003677">
    <property type="term" value="F:DNA binding"/>
    <property type="evidence" value="ECO:0007669"/>
    <property type="project" value="UniProtKB-KW"/>
</dbReference>
<name>A0A7C9LTR9_9MICO</name>
<dbReference type="CDD" id="cd06170">
    <property type="entry name" value="LuxR_C_like"/>
    <property type="match status" value="1"/>
</dbReference>
<dbReference type="InterPro" id="IPR000792">
    <property type="entry name" value="Tscrpt_reg_LuxR_C"/>
</dbReference>
<sequence>MPEARHGLDDARRAYANRDWQAAISAPAWLAAAYERGGDAGQADHLRAEAAALFERLGARADLEVPRWTDRDDGPLTPREREVLELVARGASNRDIAQQLFISAATVGRHLANIYLKLGVGSRTAAAAWWREERAAVR</sequence>
<dbReference type="InterPro" id="IPR016032">
    <property type="entry name" value="Sig_transdc_resp-reg_C-effctor"/>
</dbReference>
<dbReference type="AlphaFoldDB" id="A0A7C9LTR9"/>
<dbReference type="OrthoDB" id="9808843at2"/>
<gene>
    <name evidence="5" type="ORF">GLX25_11915</name>
</gene>
<dbReference type="PRINTS" id="PR00038">
    <property type="entry name" value="HTHLUXR"/>
</dbReference>
<keyword evidence="2" id="KW-0238">DNA-binding</keyword>
<dbReference type="SUPFAM" id="SSF46894">
    <property type="entry name" value="C-terminal effector domain of the bipartite response regulators"/>
    <property type="match status" value="1"/>
</dbReference>